<dbReference type="Pfam" id="PF14043">
    <property type="entry name" value="WVELL"/>
    <property type="match status" value="1"/>
</dbReference>
<protein>
    <submittedName>
        <fullName evidence="1">YfhJ family protein</fullName>
    </submittedName>
</protein>
<evidence type="ECO:0000313" key="1">
    <source>
        <dbReference type="EMBL" id="MFC4388839.1"/>
    </source>
</evidence>
<dbReference type="Proteomes" id="UP001595880">
    <property type="component" value="Unassembled WGS sequence"/>
</dbReference>
<organism evidence="1 2">
    <name type="scientific">Gracilibacillus marinus</name>
    <dbReference type="NCBI Taxonomy" id="630535"/>
    <lineage>
        <taxon>Bacteria</taxon>
        <taxon>Bacillati</taxon>
        <taxon>Bacillota</taxon>
        <taxon>Bacilli</taxon>
        <taxon>Bacillales</taxon>
        <taxon>Bacillaceae</taxon>
        <taxon>Gracilibacillus</taxon>
    </lineage>
</organism>
<dbReference type="InterPro" id="IPR026952">
    <property type="entry name" value="WVELL"/>
</dbReference>
<comment type="caution">
    <text evidence="1">The sequence shown here is derived from an EMBL/GenBank/DDBJ whole genome shotgun (WGS) entry which is preliminary data.</text>
</comment>
<name>A0ABV8VXF1_9BACI</name>
<reference evidence="2" key="1">
    <citation type="journal article" date="2019" name="Int. J. Syst. Evol. Microbiol.">
        <title>The Global Catalogue of Microorganisms (GCM) 10K type strain sequencing project: providing services to taxonomists for standard genome sequencing and annotation.</title>
        <authorList>
            <consortium name="The Broad Institute Genomics Platform"/>
            <consortium name="The Broad Institute Genome Sequencing Center for Infectious Disease"/>
            <person name="Wu L."/>
            <person name="Ma J."/>
        </authorList>
    </citation>
    <scope>NUCLEOTIDE SEQUENCE [LARGE SCALE GENOMIC DNA]</scope>
    <source>
        <strain evidence="2">KACC 14058</strain>
    </source>
</reference>
<dbReference type="EMBL" id="JBHSDV010000005">
    <property type="protein sequence ID" value="MFC4388839.1"/>
    <property type="molecule type" value="Genomic_DNA"/>
</dbReference>
<sequence length="89" mass="10691">MHEAIEMLAEELKARNPQLSTIEARSWVELLWEDFESTRAKAGRKYEGVEMTKRIVQYWIKQYGSNLEEFAERHPKYSKMIYGNRDQLH</sequence>
<proteinExistence type="predicted"/>
<gene>
    <name evidence="1" type="ORF">ACFOZ1_13640</name>
</gene>
<keyword evidence="2" id="KW-1185">Reference proteome</keyword>
<evidence type="ECO:0000313" key="2">
    <source>
        <dbReference type="Proteomes" id="UP001595880"/>
    </source>
</evidence>
<accession>A0ABV8VXF1</accession>
<dbReference type="RefSeq" id="WP_390200158.1">
    <property type="nucleotide sequence ID" value="NZ_JBHSDV010000005.1"/>
</dbReference>